<organism evidence="1">
    <name type="scientific">marine metagenome</name>
    <dbReference type="NCBI Taxonomy" id="408172"/>
    <lineage>
        <taxon>unclassified sequences</taxon>
        <taxon>metagenomes</taxon>
        <taxon>ecological metagenomes</taxon>
    </lineage>
</organism>
<protein>
    <submittedName>
        <fullName evidence="1">Uncharacterized protein</fullName>
    </submittedName>
</protein>
<dbReference type="EMBL" id="UINC01060652">
    <property type="protein sequence ID" value="SVB85379.1"/>
    <property type="molecule type" value="Genomic_DNA"/>
</dbReference>
<evidence type="ECO:0000313" key="1">
    <source>
        <dbReference type="EMBL" id="SVB85379.1"/>
    </source>
</evidence>
<sequence length="44" mass="5053">YNSQGFSLNLFGFKLDLAKYSKEVGGYAGEQEDKRWSFQLGLLF</sequence>
<accession>A0A382HE06</accession>
<name>A0A382HE06_9ZZZZ</name>
<proteinExistence type="predicted"/>
<gene>
    <name evidence="1" type="ORF">METZ01_LOCUS238233</name>
</gene>
<feature type="non-terminal residue" evidence="1">
    <location>
        <position position="1"/>
    </location>
</feature>
<reference evidence="1" key="1">
    <citation type="submission" date="2018-05" db="EMBL/GenBank/DDBJ databases">
        <authorList>
            <person name="Lanie J.A."/>
            <person name="Ng W.-L."/>
            <person name="Kazmierczak K.M."/>
            <person name="Andrzejewski T.M."/>
            <person name="Davidsen T.M."/>
            <person name="Wayne K.J."/>
            <person name="Tettelin H."/>
            <person name="Glass J.I."/>
            <person name="Rusch D."/>
            <person name="Podicherti R."/>
            <person name="Tsui H.-C.T."/>
            <person name="Winkler M.E."/>
        </authorList>
    </citation>
    <scope>NUCLEOTIDE SEQUENCE</scope>
</reference>
<dbReference type="AlphaFoldDB" id="A0A382HE06"/>